<dbReference type="Pfam" id="PF00126">
    <property type="entry name" value="HTH_1"/>
    <property type="match status" value="1"/>
</dbReference>
<evidence type="ECO:0000256" key="3">
    <source>
        <dbReference type="ARBA" id="ARBA00023125"/>
    </source>
</evidence>
<evidence type="ECO:0000259" key="5">
    <source>
        <dbReference type="PROSITE" id="PS50931"/>
    </source>
</evidence>
<evidence type="ECO:0000256" key="4">
    <source>
        <dbReference type="ARBA" id="ARBA00023163"/>
    </source>
</evidence>
<organism evidence="6 7">
    <name type="scientific">Ottowia pentelensis</name>
    <dbReference type="NCBI Taxonomy" id="511108"/>
    <lineage>
        <taxon>Bacteria</taxon>
        <taxon>Pseudomonadati</taxon>
        <taxon>Pseudomonadota</taxon>
        <taxon>Betaproteobacteria</taxon>
        <taxon>Burkholderiales</taxon>
        <taxon>Comamonadaceae</taxon>
        <taxon>Ottowia</taxon>
    </lineage>
</organism>
<dbReference type="InterPro" id="IPR036388">
    <property type="entry name" value="WH-like_DNA-bd_sf"/>
</dbReference>
<keyword evidence="2" id="KW-0805">Transcription regulation</keyword>
<comment type="similarity">
    <text evidence="1">Belongs to the LysR transcriptional regulatory family.</text>
</comment>
<keyword evidence="4" id="KW-0804">Transcription</keyword>
<gene>
    <name evidence="6" type="ORF">ACFFGG_00930</name>
</gene>
<dbReference type="PANTHER" id="PTHR30346:SF0">
    <property type="entry name" value="HCA OPERON TRANSCRIPTIONAL ACTIVATOR HCAR"/>
    <property type="match status" value="1"/>
</dbReference>
<evidence type="ECO:0000313" key="7">
    <source>
        <dbReference type="Proteomes" id="UP001589834"/>
    </source>
</evidence>
<evidence type="ECO:0000313" key="6">
    <source>
        <dbReference type="EMBL" id="MFC0591109.1"/>
    </source>
</evidence>
<dbReference type="PANTHER" id="PTHR30346">
    <property type="entry name" value="TRANSCRIPTIONAL DUAL REGULATOR HCAR-RELATED"/>
    <property type="match status" value="1"/>
</dbReference>
<reference evidence="6 7" key="1">
    <citation type="submission" date="2024-09" db="EMBL/GenBank/DDBJ databases">
        <authorList>
            <person name="Sun Q."/>
            <person name="Mori K."/>
        </authorList>
    </citation>
    <scope>NUCLEOTIDE SEQUENCE [LARGE SCALE GENOMIC DNA]</scope>
    <source>
        <strain evidence="6 7">NCAIM B.02336</strain>
    </source>
</reference>
<dbReference type="Gene3D" id="1.10.10.10">
    <property type="entry name" value="Winged helix-like DNA-binding domain superfamily/Winged helix DNA-binding domain"/>
    <property type="match status" value="1"/>
</dbReference>
<dbReference type="SUPFAM" id="SSF46785">
    <property type="entry name" value="Winged helix' DNA-binding domain"/>
    <property type="match status" value="1"/>
</dbReference>
<sequence length="306" mass="34232">MELRLLHYFVTLAEELHFGRAAQRLFISQPPLSVAIRQLEDELQAQLFERSSKGVRLTAAGEHLLERARQLLALSRQAAQETQDVAQGTRGHLRLGFVGSSLYRGLPQALALLQQSHPQVRVDLLEANSAEQVLGLQQLRLDVALVHSTLPPEGIASQLIVDEPFVACLPQGHRLRRAADVDLADLKRDRLILFSSLVSPTYHQRIYEMCLAHGFAPEVRHEVRHWLSVLSMVSLGLGVALVPAALQRVGLPHLAFKPLRGAHPASEMLAMWRREPDNPLVRALLHYLQQEALKLDQAVKTSRPSR</sequence>
<accession>A0ABV6PMQ8</accession>
<feature type="domain" description="HTH lysR-type" evidence="5">
    <location>
        <begin position="1"/>
        <end position="58"/>
    </location>
</feature>
<dbReference type="Proteomes" id="UP001589834">
    <property type="component" value="Unassembled WGS sequence"/>
</dbReference>
<proteinExistence type="inferred from homology"/>
<protein>
    <submittedName>
        <fullName evidence="6">LysR family transcriptional regulator</fullName>
    </submittedName>
</protein>
<dbReference type="RefSeq" id="WP_377478744.1">
    <property type="nucleotide sequence ID" value="NZ_JBHLTN010000002.1"/>
</dbReference>
<dbReference type="InterPro" id="IPR000847">
    <property type="entry name" value="LysR_HTH_N"/>
</dbReference>
<keyword evidence="7" id="KW-1185">Reference proteome</keyword>
<dbReference type="PRINTS" id="PR00039">
    <property type="entry name" value="HTHLYSR"/>
</dbReference>
<name>A0ABV6PMQ8_9BURK</name>
<dbReference type="SUPFAM" id="SSF53850">
    <property type="entry name" value="Periplasmic binding protein-like II"/>
    <property type="match status" value="1"/>
</dbReference>
<dbReference type="InterPro" id="IPR036390">
    <property type="entry name" value="WH_DNA-bd_sf"/>
</dbReference>
<dbReference type="PROSITE" id="PS50931">
    <property type="entry name" value="HTH_LYSR"/>
    <property type="match status" value="1"/>
</dbReference>
<evidence type="ECO:0000256" key="2">
    <source>
        <dbReference type="ARBA" id="ARBA00023015"/>
    </source>
</evidence>
<keyword evidence="3" id="KW-0238">DNA-binding</keyword>
<dbReference type="Gene3D" id="3.40.190.10">
    <property type="entry name" value="Periplasmic binding protein-like II"/>
    <property type="match status" value="2"/>
</dbReference>
<evidence type="ECO:0000256" key="1">
    <source>
        <dbReference type="ARBA" id="ARBA00009437"/>
    </source>
</evidence>
<dbReference type="InterPro" id="IPR005119">
    <property type="entry name" value="LysR_subst-bd"/>
</dbReference>
<comment type="caution">
    <text evidence="6">The sequence shown here is derived from an EMBL/GenBank/DDBJ whole genome shotgun (WGS) entry which is preliminary data.</text>
</comment>
<dbReference type="EMBL" id="JBHLTN010000002">
    <property type="protein sequence ID" value="MFC0591109.1"/>
    <property type="molecule type" value="Genomic_DNA"/>
</dbReference>
<dbReference type="Pfam" id="PF03466">
    <property type="entry name" value="LysR_substrate"/>
    <property type="match status" value="1"/>
</dbReference>